<evidence type="ECO:0000313" key="1">
    <source>
        <dbReference type="EMBL" id="MFB2836046.1"/>
    </source>
</evidence>
<proteinExistence type="predicted"/>
<dbReference type="Proteomes" id="UP001576780">
    <property type="component" value="Unassembled WGS sequence"/>
</dbReference>
<comment type="caution">
    <text evidence="1">The sequence shown here is derived from an EMBL/GenBank/DDBJ whole genome shotgun (WGS) entry which is preliminary data.</text>
</comment>
<accession>A0ABV4WLU0</accession>
<dbReference type="SUPFAM" id="SSF55729">
    <property type="entry name" value="Acyl-CoA N-acyltransferases (Nat)"/>
    <property type="match status" value="1"/>
</dbReference>
<organism evidence="1 2">
    <name type="scientific">Floridaenema evergladense BLCC-F167</name>
    <dbReference type="NCBI Taxonomy" id="3153639"/>
    <lineage>
        <taxon>Bacteria</taxon>
        <taxon>Bacillati</taxon>
        <taxon>Cyanobacteriota</taxon>
        <taxon>Cyanophyceae</taxon>
        <taxon>Oscillatoriophycideae</taxon>
        <taxon>Aerosakkonematales</taxon>
        <taxon>Aerosakkonemataceae</taxon>
        <taxon>Floridanema</taxon>
        <taxon>Floridanema evergladense</taxon>
    </lineage>
</organism>
<name>A0ABV4WLU0_9CYAN</name>
<dbReference type="InterPro" id="IPR016181">
    <property type="entry name" value="Acyl_CoA_acyltransferase"/>
</dbReference>
<protein>
    <recommendedName>
        <fullName evidence="3">BioF2-like acetyltransferase domain-containing protein</fullName>
    </recommendedName>
</protein>
<reference evidence="1 2" key="1">
    <citation type="submission" date="2024-09" db="EMBL/GenBank/DDBJ databases">
        <title>Floridaenema gen nov. (Aerosakkonemataceae, Aerosakkonematales ord. nov., Cyanobacteria) from benthic tropical and subtropical fresh waters, with the description of four new species.</title>
        <authorList>
            <person name="Moretto J.A."/>
            <person name="Berthold D.E."/>
            <person name="Lefler F.W."/>
            <person name="Huang I.-S."/>
            <person name="Laughinghouse H. IV."/>
        </authorList>
    </citation>
    <scope>NUCLEOTIDE SEQUENCE [LARGE SCALE GENOMIC DNA]</scope>
    <source>
        <strain evidence="1 2">BLCC-F167</strain>
    </source>
</reference>
<dbReference type="RefSeq" id="WP_413278442.1">
    <property type="nucleotide sequence ID" value="NZ_JBHFNT010000138.1"/>
</dbReference>
<gene>
    <name evidence="1" type="ORF">ACE1CA_16060</name>
</gene>
<evidence type="ECO:0000313" key="2">
    <source>
        <dbReference type="Proteomes" id="UP001576780"/>
    </source>
</evidence>
<sequence>MMISSEFILPCDPKWKSFLELTSHDFYHLPEYVSLSAKYEQSQPNAFYGETDEAAFLAPLLTRKIPESLNAPDNWYDVTAPYGYPTPLLISPDDIWSLEIFLKSFQEIAAASGMISAFFRLHPLLPLHFNVLAKFGMVVKHGQTVYIDLSTSVEQMWTQTSKDHRKDINKLTRLGFRAIIDDWSFFDKFTAIYQANMQRVSASEFYFFDDSYFVGLRAILGEHLHLCTILSPEGEVASSLLFTAINGIVQNHLSGTLDKYLSFAPSKLEIDVVRRWAKENENYFYHLGGGVGCRADSLFKFKSGFSDLRSDFYTYRMIVDPDKYNKLIQAWEERYGDRNDCDNNFFPLYRLSQ</sequence>
<dbReference type="EMBL" id="JBHFNT010000138">
    <property type="protein sequence ID" value="MFB2836046.1"/>
    <property type="molecule type" value="Genomic_DNA"/>
</dbReference>
<evidence type="ECO:0008006" key="3">
    <source>
        <dbReference type="Google" id="ProtNLM"/>
    </source>
</evidence>
<dbReference type="Gene3D" id="3.40.630.30">
    <property type="match status" value="1"/>
</dbReference>
<keyword evidence="2" id="KW-1185">Reference proteome</keyword>